<dbReference type="InterPro" id="IPR033479">
    <property type="entry name" value="dCache_1"/>
</dbReference>
<evidence type="ECO:0000256" key="4">
    <source>
        <dbReference type="ARBA" id="ARBA00022989"/>
    </source>
</evidence>
<evidence type="ECO:0000259" key="11">
    <source>
        <dbReference type="PROSITE" id="PS50887"/>
    </source>
</evidence>
<dbReference type="PROSITE" id="PS50885">
    <property type="entry name" value="HAMP"/>
    <property type="match status" value="1"/>
</dbReference>
<dbReference type="CDD" id="cd00130">
    <property type="entry name" value="PAS"/>
    <property type="match status" value="1"/>
</dbReference>
<feature type="transmembrane region" description="Helical" evidence="7">
    <location>
        <begin position="18"/>
        <end position="40"/>
    </location>
</feature>
<keyword evidence="6" id="KW-0175">Coiled coil</keyword>
<dbReference type="InterPro" id="IPR052163">
    <property type="entry name" value="DGC-Regulatory_Protein"/>
</dbReference>
<evidence type="ECO:0000313" key="13">
    <source>
        <dbReference type="Proteomes" id="UP001318321"/>
    </source>
</evidence>
<dbReference type="Gene3D" id="3.30.450.20">
    <property type="entry name" value="PAS domain"/>
    <property type="match status" value="2"/>
</dbReference>
<dbReference type="InterPro" id="IPR001610">
    <property type="entry name" value="PAC"/>
</dbReference>
<evidence type="ECO:0000256" key="1">
    <source>
        <dbReference type="ARBA" id="ARBA00004651"/>
    </source>
</evidence>
<sequence>MAPVASLARSICSLQGRLLTGLAMTWLVIVGVVLVLAWQFGKGLVDEANLSHLRYESQLVADDLTRQVDRRIGALQRLERALRDAEAAELTSRLANSQVLLEWFEGLMVTDAEGRVVADWPIVPGRVGLETADTEYFRMVRHSPWPYVSRPFTGRASGDSLVLMLVPRFDEQGRFAGVVGGMINLAQGGLFRRLETIRLGEDGYVSVFTAEGERLFHPRRQQPAEHRSIPSDFPTLQLALDGWQGETVAQAASGSTTLMSYRQIWPANWIVKVAVPQAQVRQPLGDFLGRLWWAWLVLAVMLLVTMRLLVRRLLRPLHRLERQIAQVGAGERRYLELSTSMHELRQVASSFNRLEHERLAALEHLRDRQAFLDAVLGSTPIGMFVADLSGRLNYLNPALLELLGLDELHSDREWWERIHPADQRGAEDMWQHTLATGNDFVRQIRFLHSSGATLWVEVHASQVQGNEQSLGFVGMVKDITERRQQEALQRWEAEHDPLTGLLNRRGFERRLEEALAEYAKTGTPSVLILFDLDHFKPINDEGGHALGDEMLRRVAQVVAWEVRRSDHVARQGGDEFAVLLPSCTVKQAGEIAESLRRAVSEVTVTNEDKTYTITLSMGVTALQEGDESAETVLARADEASYKAKADGRNTVVITAFGDDLIDSLW</sequence>
<keyword evidence="5 7" id="KW-0472">Membrane</keyword>
<keyword evidence="2" id="KW-1003">Cell membrane</keyword>
<dbReference type="CDD" id="cd01949">
    <property type="entry name" value="GGDEF"/>
    <property type="match status" value="1"/>
</dbReference>
<dbReference type="PANTHER" id="PTHR46663:SF4">
    <property type="entry name" value="DIGUANYLATE CYCLASE DGCT-RELATED"/>
    <property type="match status" value="1"/>
</dbReference>
<proteinExistence type="predicted"/>
<evidence type="ECO:0000256" key="2">
    <source>
        <dbReference type="ARBA" id="ARBA00022475"/>
    </source>
</evidence>
<dbReference type="Pfam" id="PF00672">
    <property type="entry name" value="HAMP"/>
    <property type="match status" value="1"/>
</dbReference>
<dbReference type="SMART" id="SM00267">
    <property type="entry name" value="GGDEF"/>
    <property type="match status" value="1"/>
</dbReference>
<keyword evidence="3 7" id="KW-0812">Transmembrane</keyword>
<dbReference type="InterPro" id="IPR003660">
    <property type="entry name" value="HAMP_dom"/>
</dbReference>
<dbReference type="SMART" id="SM00086">
    <property type="entry name" value="PAC"/>
    <property type="match status" value="1"/>
</dbReference>
<dbReference type="PANTHER" id="PTHR46663">
    <property type="entry name" value="DIGUANYLATE CYCLASE DGCT-RELATED"/>
    <property type="match status" value="1"/>
</dbReference>
<evidence type="ECO:0000256" key="3">
    <source>
        <dbReference type="ARBA" id="ARBA00022692"/>
    </source>
</evidence>
<evidence type="ECO:0000256" key="7">
    <source>
        <dbReference type="SAM" id="Phobius"/>
    </source>
</evidence>
<dbReference type="Gene3D" id="6.10.340.10">
    <property type="match status" value="1"/>
</dbReference>
<gene>
    <name evidence="12" type="ORF">HBJ55_02690</name>
</gene>
<feature type="coiled-coil region" evidence="6">
    <location>
        <begin position="61"/>
        <end position="88"/>
    </location>
</feature>
<dbReference type="RefSeq" id="WP_167110838.1">
    <property type="nucleotide sequence ID" value="NZ_JAAQTO010000005.1"/>
</dbReference>
<dbReference type="SMART" id="SM00091">
    <property type="entry name" value="PAS"/>
    <property type="match status" value="1"/>
</dbReference>
<dbReference type="PROSITE" id="PS50887">
    <property type="entry name" value="GGDEF"/>
    <property type="match status" value="1"/>
</dbReference>
<dbReference type="SUPFAM" id="SSF55785">
    <property type="entry name" value="PYP-like sensor domain (PAS domain)"/>
    <property type="match status" value="1"/>
</dbReference>
<dbReference type="Gene3D" id="3.30.70.270">
    <property type="match status" value="1"/>
</dbReference>
<feature type="domain" description="HAMP" evidence="10">
    <location>
        <begin position="311"/>
        <end position="364"/>
    </location>
</feature>
<evidence type="ECO:0000256" key="5">
    <source>
        <dbReference type="ARBA" id="ARBA00023136"/>
    </source>
</evidence>
<dbReference type="Pfam" id="PF02743">
    <property type="entry name" value="dCache_1"/>
    <property type="match status" value="1"/>
</dbReference>
<dbReference type="InterPro" id="IPR000700">
    <property type="entry name" value="PAS-assoc_C"/>
</dbReference>
<evidence type="ECO:0000259" key="10">
    <source>
        <dbReference type="PROSITE" id="PS50885"/>
    </source>
</evidence>
<dbReference type="Pfam" id="PF00990">
    <property type="entry name" value="GGDEF"/>
    <property type="match status" value="1"/>
</dbReference>
<dbReference type="InterPro" id="IPR043128">
    <property type="entry name" value="Rev_trsase/Diguanyl_cyclase"/>
</dbReference>
<feature type="domain" description="PAC" evidence="9">
    <location>
        <begin position="440"/>
        <end position="491"/>
    </location>
</feature>
<dbReference type="EMBL" id="JAAQTO010000005">
    <property type="protein sequence ID" value="NIC04337.1"/>
    <property type="molecule type" value="Genomic_DNA"/>
</dbReference>
<dbReference type="InterPro" id="IPR035965">
    <property type="entry name" value="PAS-like_dom_sf"/>
</dbReference>
<comment type="subcellular location">
    <subcellularLocation>
        <location evidence="1">Cell membrane</location>
        <topology evidence="1">Multi-pass membrane protein</topology>
    </subcellularLocation>
</comment>
<name>A0ABX0PQ31_9GAMM</name>
<reference evidence="12 13" key="1">
    <citation type="submission" date="2020-03" db="EMBL/GenBank/DDBJ databases">
        <title>Identification of Halomonas strains.</title>
        <authorList>
            <person name="Xiao Z."/>
            <person name="Dong F."/>
            <person name="Wang Z."/>
            <person name="Zhao J.-Y."/>
        </authorList>
    </citation>
    <scope>NUCLEOTIDE SEQUENCE [LARGE SCALE GENOMIC DNA]</scope>
    <source>
        <strain evidence="12 13">DX6</strain>
    </source>
</reference>
<organism evidence="12 13">
    <name type="scientific">Billgrantia bachuensis</name>
    <dbReference type="NCBI Taxonomy" id="2717286"/>
    <lineage>
        <taxon>Bacteria</taxon>
        <taxon>Pseudomonadati</taxon>
        <taxon>Pseudomonadota</taxon>
        <taxon>Gammaproteobacteria</taxon>
        <taxon>Oceanospirillales</taxon>
        <taxon>Halomonadaceae</taxon>
        <taxon>Billgrantia</taxon>
    </lineage>
</organism>
<dbReference type="InterPro" id="IPR000014">
    <property type="entry name" value="PAS"/>
</dbReference>
<dbReference type="NCBIfam" id="TIGR00254">
    <property type="entry name" value="GGDEF"/>
    <property type="match status" value="1"/>
</dbReference>
<accession>A0ABX0PQ31</accession>
<keyword evidence="13" id="KW-1185">Reference proteome</keyword>
<dbReference type="NCBIfam" id="TIGR00229">
    <property type="entry name" value="sensory_box"/>
    <property type="match status" value="1"/>
</dbReference>
<dbReference type="InterPro" id="IPR029787">
    <property type="entry name" value="Nucleotide_cyclase"/>
</dbReference>
<protein>
    <submittedName>
        <fullName evidence="12">Diguanylate cyclase</fullName>
    </submittedName>
</protein>
<feature type="domain" description="GGDEF" evidence="11">
    <location>
        <begin position="523"/>
        <end position="656"/>
    </location>
</feature>
<dbReference type="Pfam" id="PF08448">
    <property type="entry name" value="PAS_4"/>
    <property type="match status" value="1"/>
</dbReference>
<feature type="transmembrane region" description="Helical" evidence="7">
    <location>
        <begin position="291"/>
        <end position="310"/>
    </location>
</feature>
<dbReference type="PROSITE" id="PS50113">
    <property type="entry name" value="PAC"/>
    <property type="match status" value="1"/>
</dbReference>
<evidence type="ECO:0000259" key="9">
    <source>
        <dbReference type="PROSITE" id="PS50113"/>
    </source>
</evidence>
<evidence type="ECO:0000313" key="12">
    <source>
        <dbReference type="EMBL" id="NIC04337.1"/>
    </source>
</evidence>
<dbReference type="InterPro" id="IPR000160">
    <property type="entry name" value="GGDEF_dom"/>
</dbReference>
<comment type="caution">
    <text evidence="12">The sequence shown here is derived from an EMBL/GenBank/DDBJ whole genome shotgun (WGS) entry which is preliminary data.</text>
</comment>
<dbReference type="SUPFAM" id="SSF55073">
    <property type="entry name" value="Nucleotide cyclase"/>
    <property type="match status" value="1"/>
</dbReference>
<dbReference type="CDD" id="cd18774">
    <property type="entry name" value="PDC2_HK_sensor"/>
    <property type="match status" value="1"/>
</dbReference>
<dbReference type="CDD" id="cd12914">
    <property type="entry name" value="PDC1_DGC_like"/>
    <property type="match status" value="1"/>
</dbReference>
<dbReference type="PROSITE" id="PS50112">
    <property type="entry name" value="PAS"/>
    <property type="match status" value="1"/>
</dbReference>
<feature type="domain" description="PAS" evidence="8">
    <location>
        <begin position="368"/>
        <end position="437"/>
    </location>
</feature>
<evidence type="ECO:0000256" key="6">
    <source>
        <dbReference type="SAM" id="Coils"/>
    </source>
</evidence>
<dbReference type="Proteomes" id="UP001318321">
    <property type="component" value="Unassembled WGS sequence"/>
</dbReference>
<evidence type="ECO:0000259" key="8">
    <source>
        <dbReference type="PROSITE" id="PS50112"/>
    </source>
</evidence>
<keyword evidence="4 7" id="KW-1133">Transmembrane helix</keyword>
<dbReference type="InterPro" id="IPR013656">
    <property type="entry name" value="PAS_4"/>
</dbReference>